<dbReference type="EMBL" id="BQNL01000001">
    <property type="protein sequence ID" value="GKH12488.1"/>
    <property type="molecule type" value="Genomic_DNA"/>
</dbReference>
<keyword evidence="5 10" id="KW-0378">Hydrolase</keyword>
<dbReference type="RefSeq" id="WP_057088430.1">
    <property type="nucleotide sequence ID" value="NZ_BQNL01000001.1"/>
</dbReference>
<organism evidence="10 12">
    <name type="scientific">Bacteroides uniformis</name>
    <dbReference type="NCBI Taxonomy" id="820"/>
    <lineage>
        <taxon>Bacteria</taxon>
        <taxon>Pseudomonadati</taxon>
        <taxon>Bacteroidota</taxon>
        <taxon>Bacteroidia</taxon>
        <taxon>Bacteroidales</taxon>
        <taxon>Bacteroidaceae</taxon>
        <taxon>Bacteroides</taxon>
    </lineage>
</organism>
<dbReference type="InterPro" id="IPR057275">
    <property type="entry name" value="Beta-barrel_GLAA-B_I"/>
</dbReference>
<dbReference type="GO" id="GO:0004557">
    <property type="term" value="F:alpha-galactosidase activity"/>
    <property type="evidence" value="ECO:0007669"/>
    <property type="project" value="UniProtKB-EC"/>
</dbReference>
<evidence type="ECO:0000256" key="4">
    <source>
        <dbReference type="ARBA" id="ARBA00022737"/>
    </source>
</evidence>
<dbReference type="Pfam" id="PF23764">
    <property type="entry name" value="Beta-barrel_GLAA-B_II"/>
    <property type="match status" value="1"/>
</dbReference>
<sequence>MKTFTNIAILFCLLTTAISCSRTEGGTVYLENYLEEGQAQIDAMPAIRKALEFCRETKADSLVLPEGVLKILPDFSYEKYQFISNNTESLKRIAFDLDGMNDFKVVGKNTKLLFTGFISPFSAVGCKNVSFKGFSVDYTRTFHSEAEILAVGDGYMDLRFPEDYKYNIINGCLYFTDDKRNNYLFSSLLEFDAKRREPAYLASDYWLSKQTIEAKPIKDHVVRIFHKDIKGTPGNIMVLGATARYNPAFFISNSENIGIRDVTLYHCGGMGVIAQSSEDIELLRLKVIPAEGRMISITADATHFVNCKGYIKMIDCIFHNQKDDATNIHGWYMAVDKIVSPTELYLRWRNSGQYGIDFLNPGDRIEFVDNTTLEILGYGTVKSSKLLNKQFANITLHDSIPERLKEKMVIAEDNSYPDVLISGCNMRGNRARGLLLGSRGKIVIENNYFSIPGAAILFEGDGNYWYEQSGVRDVVIRNNVFENGNFGYPTWGRACIAVGSGIPNKEAGVYYHQNILIENNTFKVFDPRILNLYSVDGLTFKNNTIEKTDYYPYTLDEQNPFVQNYCKNINIK</sequence>
<evidence type="ECO:0000256" key="3">
    <source>
        <dbReference type="ARBA" id="ARBA00022729"/>
    </source>
</evidence>
<gene>
    <name evidence="10" type="primary">glaB</name>
    <name evidence="11" type="ORF">CE91St12_06980</name>
    <name evidence="10" type="ORF">ERS417307_02275</name>
</gene>
<dbReference type="InterPro" id="IPR006626">
    <property type="entry name" value="PbH1"/>
</dbReference>
<comment type="catalytic activity">
    <reaction evidence="2">
        <text>Hydrolysis of terminal, non-reducing branched (1-&gt;3)-alpha-D-galactosidic residues, producing free D-galactose.</text>
        <dbReference type="EC" id="3.2.1.n1"/>
    </reaction>
</comment>
<evidence type="ECO:0000259" key="8">
    <source>
        <dbReference type="Pfam" id="PF23763"/>
    </source>
</evidence>
<dbReference type="SMART" id="SM00710">
    <property type="entry name" value="PbH1"/>
    <property type="match status" value="6"/>
</dbReference>
<keyword evidence="4" id="KW-0677">Repeat</keyword>
<dbReference type="InterPro" id="IPR012334">
    <property type="entry name" value="Pectin_lyas_fold"/>
</dbReference>
<dbReference type="InterPro" id="IPR056441">
    <property type="entry name" value="Beta-barrel_GLAA-B_II"/>
</dbReference>
<evidence type="ECO:0000259" key="7">
    <source>
        <dbReference type="Pfam" id="PF13229"/>
    </source>
</evidence>
<evidence type="ECO:0000256" key="2">
    <source>
        <dbReference type="ARBA" id="ARBA00001271"/>
    </source>
</evidence>
<reference evidence="11" key="2">
    <citation type="submission" date="2022-01" db="EMBL/GenBank/DDBJ databases">
        <title>Novel bile acid biosynthetic pathways are enriched in the microbiome of centenarians.</title>
        <authorList>
            <person name="Sato Y."/>
            <person name="Atarashi K."/>
            <person name="Plichta R.D."/>
            <person name="Arai Y."/>
            <person name="Sasajima S."/>
            <person name="Kearney M.S."/>
            <person name="Suda W."/>
            <person name="Takeshita K."/>
            <person name="Sasaki T."/>
            <person name="Okamoto S."/>
            <person name="Skelly N.A."/>
            <person name="Okamura Y."/>
            <person name="Vlamakis H."/>
            <person name="Li Y."/>
            <person name="Tanoue T."/>
            <person name="Takei H."/>
            <person name="Nittono H."/>
            <person name="Narushima S."/>
            <person name="Irie J."/>
            <person name="Itoh H."/>
            <person name="Moriya K."/>
            <person name="Sugiura Y."/>
            <person name="Suematsu M."/>
            <person name="Moritoki N."/>
            <person name="Shibata S."/>
            <person name="Littman R.D."/>
            <person name="Fischbach A.M."/>
            <person name="Uwamino Y."/>
            <person name="Inoue T."/>
            <person name="Honda A."/>
            <person name="Hattori M."/>
            <person name="Murai T."/>
            <person name="Xavier J.R."/>
            <person name="Hirose N."/>
            <person name="Honda K."/>
        </authorList>
    </citation>
    <scope>NUCLEOTIDE SEQUENCE</scope>
    <source>
        <strain evidence="11">CE91-St12</strain>
    </source>
</reference>
<feature type="domain" description="Right handed beta helix" evidence="7">
    <location>
        <begin position="413"/>
        <end position="549"/>
    </location>
</feature>
<dbReference type="Gene3D" id="2.160.20.10">
    <property type="entry name" value="Single-stranded right-handed beta-helix, Pectin lyase-like"/>
    <property type="match status" value="2"/>
</dbReference>
<dbReference type="SUPFAM" id="SSF51126">
    <property type="entry name" value="Pectin lyase-like"/>
    <property type="match status" value="1"/>
</dbReference>
<dbReference type="Proteomes" id="UP000095419">
    <property type="component" value="Unassembled WGS sequence"/>
</dbReference>
<feature type="domain" description="GLAA-B beta-barrel" evidence="9">
    <location>
        <begin position="351"/>
        <end position="407"/>
    </location>
</feature>
<evidence type="ECO:0000259" key="9">
    <source>
        <dbReference type="Pfam" id="PF23764"/>
    </source>
</evidence>
<evidence type="ECO:0000256" key="5">
    <source>
        <dbReference type="ARBA" id="ARBA00022801"/>
    </source>
</evidence>
<keyword evidence="3" id="KW-0732">Signal</keyword>
<name>A0A174HCX5_BACUN</name>
<dbReference type="InterPro" id="IPR039448">
    <property type="entry name" value="Beta_helix"/>
</dbReference>
<evidence type="ECO:0000313" key="10">
    <source>
        <dbReference type="EMBL" id="CUO72141.1"/>
    </source>
</evidence>
<reference evidence="10 12" key="1">
    <citation type="submission" date="2015-09" db="EMBL/GenBank/DDBJ databases">
        <authorList>
            <consortium name="Pathogen Informatics"/>
        </authorList>
    </citation>
    <scope>NUCLEOTIDE SEQUENCE [LARGE SCALE GENOMIC DNA]</scope>
    <source>
        <strain evidence="10 12">2789STDY5608791</strain>
    </source>
</reference>
<protein>
    <submittedName>
        <fullName evidence="10">ATP/GTP-binding site</fullName>
        <ecNumber evidence="10">3.2.1.-</ecNumber>
    </submittedName>
    <submittedName>
        <fullName evidence="11">Alpha-1,3-galactosidase B</fullName>
    </submittedName>
</protein>
<dbReference type="AlphaFoldDB" id="A0A174HCX5"/>
<feature type="domain" description="GLAA-B beta-barrel" evidence="8">
    <location>
        <begin position="144"/>
        <end position="232"/>
    </location>
</feature>
<dbReference type="Pfam" id="PF23763">
    <property type="entry name" value="Beta-barrel_GLAA-B_I"/>
    <property type="match status" value="1"/>
</dbReference>
<dbReference type="Pfam" id="PF13229">
    <property type="entry name" value="Beta_helix"/>
    <property type="match status" value="1"/>
</dbReference>
<dbReference type="EC" id="3.2.1.-" evidence="10"/>
<dbReference type="Proteomes" id="UP001055048">
    <property type="component" value="Unassembled WGS sequence"/>
</dbReference>
<accession>A0A174HCX5</accession>
<dbReference type="PROSITE" id="PS51257">
    <property type="entry name" value="PROKAR_LIPOPROTEIN"/>
    <property type="match status" value="1"/>
</dbReference>
<evidence type="ECO:0000256" key="1">
    <source>
        <dbReference type="ARBA" id="ARBA00001255"/>
    </source>
</evidence>
<dbReference type="EMBL" id="CYZF01000006">
    <property type="protein sequence ID" value="CUO72141.1"/>
    <property type="molecule type" value="Genomic_DNA"/>
</dbReference>
<comment type="catalytic activity">
    <reaction evidence="1">
        <text>Hydrolysis of terminal, non-reducing alpha-D-galactose residues in alpha-D-galactosides, including galactose oligosaccharides, galactomannans and galactolipids.</text>
        <dbReference type="EC" id="3.2.1.22"/>
    </reaction>
</comment>
<keyword evidence="6 10" id="KW-0326">Glycosidase</keyword>
<dbReference type="InterPro" id="IPR011050">
    <property type="entry name" value="Pectin_lyase_fold/virulence"/>
</dbReference>
<evidence type="ECO:0000313" key="11">
    <source>
        <dbReference type="EMBL" id="GKH12488.1"/>
    </source>
</evidence>
<proteinExistence type="predicted"/>
<evidence type="ECO:0000313" key="12">
    <source>
        <dbReference type="Proteomes" id="UP000095419"/>
    </source>
</evidence>
<evidence type="ECO:0000256" key="6">
    <source>
        <dbReference type="ARBA" id="ARBA00023295"/>
    </source>
</evidence>